<gene>
    <name evidence="3" type="ORF">N7G274_006700</name>
</gene>
<feature type="compositionally biased region" description="Low complexity" evidence="1">
    <location>
        <begin position="114"/>
        <end position="131"/>
    </location>
</feature>
<feature type="signal peptide" evidence="2">
    <location>
        <begin position="1"/>
        <end position="22"/>
    </location>
</feature>
<keyword evidence="2" id="KW-0732">Signal</keyword>
<dbReference type="InterPro" id="IPR037176">
    <property type="entry name" value="Osmotin/thaumatin-like_sf"/>
</dbReference>
<evidence type="ECO:0000256" key="1">
    <source>
        <dbReference type="SAM" id="MobiDB-lite"/>
    </source>
</evidence>
<evidence type="ECO:0000256" key="2">
    <source>
        <dbReference type="SAM" id="SignalP"/>
    </source>
</evidence>
<feature type="compositionally biased region" description="Pro residues" evidence="1">
    <location>
        <begin position="46"/>
        <end position="62"/>
    </location>
</feature>
<feature type="region of interest" description="Disordered" evidence="1">
    <location>
        <begin position="46"/>
        <end position="136"/>
    </location>
</feature>
<dbReference type="EMBL" id="JBEFKJ010000020">
    <property type="protein sequence ID" value="KAL2040721.1"/>
    <property type="molecule type" value="Genomic_DNA"/>
</dbReference>
<evidence type="ECO:0000313" key="4">
    <source>
        <dbReference type="Proteomes" id="UP001590950"/>
    </source>
</evidence>
<feature type="region of interest" description="Disordered" evidence="1">
    <location>
        <begin position="318"/>
        <end position="337"/>
    </location>
</feature>
<dbReference type="Proteomes" id="UP001590950">
    <property type="component" value="Unassembled WGS sequence"/>
</dbReference>
<dbReference type="SUPFAM" id="SSF49870">
    <property type="entry name" value="Osmotin, thaumatin-like protein"/>
    <property type="match status" value="1"/>
</dbReference>
<keyword evidence="4" id="KW-1185">Reference proteome</keyword>
<reference evidence="3 4" key="1">
    <citation type="submission" date="2024-09" db="EMBL/GenBank/DDBJ databases">
        <title>Rethinking Asexuality: The Enigmatic Case of Functional Sexual Genes in Lepraria (Stereocaulaceae).</title>
        <authorList>
            <person name="Doellman M."/>
            <person name="Sun Y."/>
            <person name="Barcenas-Pena A."/>
            <person name="Lumbsch H.T."/>
            <person name="Grewe F."/>
        </authorList>
    </citation>
    <scope>NUCLEOTIDE SEQUENCE [LARGE SCALE GENOMIC DNA]</scope>
    <source>
        <strain evidence="3 4">Mercado 3170</strain>
    </source>
</reference>
<protein>
    <recommendedName>
        <fullName evidence="5">Thaumatin-like protein</fullName>
    </recommendedName>
</protein>
<name>A0ABR4A5U2_9LECA</name>
<evidence type="ECO:0000313" key="3">
    <source>
        <dbReference type="EMBL" id="KAL2040721.1"/>
    </source>
</evidence>
<feature type="chain" id="PRO_5046303061" description="Thaumatin-like protein" evidence="2">
    <location>
        <begin position="23"/>
        <end position="380"/>
    </location>
</feature>
<feature type="compositionally biased region" description="Low complexity" evidence="1">
    <location>
        <begin position="83"/>
        <end position="95"/>
    </location>
</feature>
<proteinExistence type="predicted"/>
<evidence type="ECO:0008006" key="5">
    <source>
        <dbReference type="Google" id="ProtNLM"/>
    </source>
</evidence>
<comment type="caution">
    <text evidence="3">The sequence shown here is derived from an EMBL/GenBank/DDBJ whole genome shotgun (WGS) entry which is preliminary data.</text>
</comment>
<organism evidence="3 4">
    <name type="scientific">Stereocaulon virgatum</name>
    <dbReference type="NCBI Taxonomy" id="373712"/>
    <lineage>
        <taxon>Eukaryota</taxon>
        <taxon>Fungi</taxon>
        <taxon>Dikarya</taxon>
        <taxon>Ascomycota</taxon>
        <taxon>Pezizomycotina</taxon>
        <taxon>Lecanoromycetes</taxon>
        <taxon>OSLEUM clade</taxon>
        <taxon>Lecanoromycetidae</taxon>
        <taxon>Lecanorales</taxon>
        <taxon>Lecanorineae</taxon>
        <taxon>Stereocaulaceae</taxon>
        <taxon>Stereocaulon</taxon>
    </lineage>
</organism>
<sequence>MKPGYHVTALLLALAVPGQMAAVTVTTIIPVSVWISNGAEIPYIPNPTPKPAPAPAPVPAAAPGPGQGLPVERLVQQSPPPASTALPSPTVPSASGPAGTPAHVPQDQLAQESAQGQTLPTATQAPTAITPAPQPPAGLGQGVMTIVIQNNWPTPLSISYLDNAGSPGPIGNPQEAPLGTSTTVVYPTGWAGRIYVGKTINAADSKIEGSTTGANDIDVSYVDGYSVPITCSAKGKAVTGCNIDLWSVSGACADSVGEKDVCLNPMQGVADGPSIPWFLPCQGAAYTFPNDNIANNGDTGTPEITCCIGTADQGCKDAPERQGKSKNVASKKKRSLAQVLGGRAPNAPSLLPHAHSHLKRHAHKARAHGHRLVRDFKDVV</sequence>
<accession>A0ABR4A5U2</accession>